<dbReference type="EMBL" id="CP003345">
    <property type="protein sequence ID" value="AFM04980.1"/>
    <property type="molecule type" value="Genomic_DNA"/>
</dbReference>
<keyword evidence="1" id="KW-0175">Coiled coil</keyword>
<organism evidence="2 3">
    <name type="scientific">Bernardetia litoralis (strain ATCC 23117 / DSM 6794 / NBRC 15988 / NCIMB 1366 / Fx l1 / Sio-4)</name>
    <name type="common">Flexibacter litoralis</name>
    <dbReference type="NCBI Taxonomy" id="880071"/>
    <lineage>
        <taxon>Bacteria</taxon>
        <taxon>Pseudomonadati</taxon>
        <taxon>Bacteroidota</taxon>
        <taxon>Cytophagia</taxon>
        <taxon>Cytophagales</taxon>
        <taxon>Bernardetiaceae</taxon>
        <taxon>Bernardetia</taxon>
    </lineage>
</organism>
<accession>I4ALZ5</accession>
<reference evidence="3" key="1">
    <citation type="submission" date="2012-06" db="EMBL/GenBank/DDBJ databases">
        <title>The complete genome of Flexibacter litoralis DSM 6794.</title>
        <authorList>
            <person name="Lucas S."/>
            <person name="Copeland A."/>
            <person name="Lapidus A."/>
            <person name="Glavina del Rio T."/>
            <person name="Dalin E."/>
            <person name="Tice H."/>
            <person name="Bruce D."/>
            <person name="Goodwin L."/>
            <person name="Pitluck S."/>
            <person name="Peters L."/>
            <person name="Ovchinnikova G."/>
            <person name="Lu M."/>
            <person name="Kyrpides N."/>
            <person name="Mavromatis K."/>
            <person name="Ivanova N."/>
            <person name="Brettin T."/>
            <person name="Detter J.C."/>
            <person name="Han C."/>
            <person name="Larimer F."/>
            <person name="Land M."/>
            <person name="Hauser L."/>
            <person name="Markowitz V."/>
            <person name="Cheng J.-F."/>
            <person name="Hugenholtz P."/>
            <person name="Woyke T."/>
            <person name="Wu D."/>
            <person name="Spring S."/>
            <person name="Lang E."/>
            <person name="Kopitz M."/>
            <person name="Brambilla E."/>
            <person name="Klenk H.-P."/>
            <person name="Eisen J.A."/>
        </authorList>
    </citation>
    <scope>NUCLEOTIDE SEQUENCE [LARGE SCALE GENOMIC DNA]</scope>
    <source>
        <strain evidence="3">ATCC 23117 / DSM 6794 / NBRC 15988 / NCIMB 1366 / Sio-4</strain>
    </source>
</reference>
<dbReference type="KEGG" id="fli:Fleli_2617"/>
<name>I4ALZ5_BERLS</name>
<dbReference type="AlphaFoldDB" id="I4ALZ5"/>
<dbReference type="Proteomes" id="UP000006054">
    <property type="component" value="Chromosome"/>
</dbReference>
<evidence type="ECO:0000256" key="1">
    <source>
        <dbReference type="SAM" id="Coils"/>
    </source>
</evidence>
<keyword evidence="3" id="KW-1185">Reference proteome</keyword>
<evidence type="ECO:0000313" key="2">
    <source>
        <dbReference type="EMBL" id="AFM04980.1"/>
    </source>
</evidence>
<sequence>MKETTNYPIYLFEAPVLIPKIQEEAKKLIEKIKILLDKCEISRREKSKAFNLCIEYFVISSKLNINIVFHFCILGQNNIVVKFILDDKESEFVKQLKKYNQILRENGRAEFQYLYVSVMRKKEKLLVEDKVILIFYHTLSKIFSPTEEITEEGKFKIIYQIVNST</sequence>
<protein>
    <submittedName>
        <fullName evidence="2">Uncharacterized protein</fullName>
    </submittedName>
</protein>
<feature type="coiled-coil region" evidence="1">
    <location>
        <begin position="18"/>
        <end position="45"/>
    </location>
</feature>
<proteinExistence type="predicted"/>
<dbReference type="HOGENOM" id="CLU_1608415_0_0_10"/>
<gene>
    <name evidence="2" type="ordered locus">Fleli_2617</name>
</gene>
<evidence type="ECO:0000313" key="3">
    <source>
        <dbReference type="Proteomes" id="UP000006054"/>
    </source>
</evidence>